<dbReference type="eggNOG" id="KOG0054">
    <property type="taxonomic scope" value="Eukaryota"/>
</dbReference>
<evidence type="ECO:0000256" key="5">
    <source>
        <dbReference type="ARBA" id="ARBA00022741"/>
    </source>
</evidence>
<dbReference type="Gene3D" id="3.40.50.300">
    <property type="entry name" value="P-loop containing nucleotide triphosphate hydrolases"/>
    <property type="match status" value="2"/>
</dbReference>
<feature type="transmembrane region" description="Helical" evidence="9">
    <location>
        <begin position="758"/>
        <end position="782"/>
    </location>
</feature>
<dbReference type="GO" id="GO:0005886">
    <property type="term" value="C:plasma membrane"/>
    <property type="evidence" value="ECO:0007669"/>
    <property type="project" value="TreeGrafter"/>
</dbReference>
<evidence type="ECO:0008006" key="14">
    <source>
        <dbReference type="Google" id="ProtNLM"/>
    </source>
</evidence>
<keyword evidence="7 9" id="KW-1133">Transmembrane helix</keyword>
<feature type="domain" description="ABC transmembrane type-1" evidence="11">
    <location>
        <begin position="122"/>
        <end position="406"/>
    </location>
</feature>
<protein>
    <recommendedName>
        <fullName evidence="14">Oligomycin resistance ATP-dependent permease YOR1</fullName>
    </recommendedName>
</protein>
<evidence type="ECO:0000313" key="12">
    <source>
        <dbReference type="EMBL" id="EDK38205.2"/>
    </source>
</evidence>
<accession>A5DGA2</accession>
<feature type="transmembrane region" description="Helical" evidence="9">
    <location>
        <begin position="121"/>
        <end position="140"/>
    </location>
</feature>
<comment type="subcellular location">
    <subcellularLocation>
        <location evidence="1">Membrane</location>
        <topology evidence="1">Multi-pass membrane protein</topology>
    </subcellularLocation>
</comment>
<keyword evidence="3" id="KW-0813">Transport</keyword>
<dbReference type="PANTHER" id="PTHR24223">
    <property type="entry name" value="ATP-BINDING CASSETTE SUB-FAMILY C"/>
    <property type="match status" value="1"/>
</dbReference>
<feature type="transmembrane region" description="Helical" evidence="9">
    <location>
        <begin position="160"/>
        <end position="180"/>
    </location>
</feature>
<keyword evidence="6" id="KW-0067">ATP-binding</keyword>
<feature type="transmembrane region" description="Helical" evidence="9">
    <location>
        <begin position="940"/>
        <end position="959"/>
    </location>
</feature>
<feature type="transmembrane region" description="Helical" evidence="9">
    <location>
        <begin position="835"/>
        <end position="854"/>
    </location>
</feature>
<dbReference type="InterPro" id="IPR011527">
    <property type="entry name" value="ABC1_TM_dom"/>
</dbReference>
<dbReference type="EMBL" id="CH408157">
    <property type="protein sequence ID" value="EDK38205.2"/>
    <property type="molecule type" value="Genomic_DNA"/>
</dbReference>
<evidence type="ECO:0000259" key="10">
    <source>
        <dbReference type="PROSITE" id="PS50893"/>
    </source>
</evidence>
<dbReference type="GeneID" id="5127167"/>
<dbReference type="SUPFAM" id="SSF90123">
    <property type="entry name" value="ABC transporter transmembrane region"/>
    <property type="match status" value="2"/>
</dbReference>
<dbReference type="CDD" id="cd03244">
    <property type="entry name" value="ABCC_MRP_domain2"/>
    <property type="match status" value="1"/>
</dbReference>
<reference evidence="12 13" key="1">
    <citation type="journal article" date="2009" name="Nature">
        <title>Evolution of pathogenicity and sexual reproduction in eight Candida genomes.</title>
        <authorList>
            <person name="Butler G."/>
            <person name="Rasmussen M.D."/>
            <person name="Lin M.F."/>
            <person name="Santos M.A."/>
            <person name="Sakthikumar S."/>
            <person name="Munro C.A."/>
            <person name="Rheinbay E."/>
            <person name="Grabherr M."/>
            <person name="Forche A."/>
            <person name="Reedy J.L."/>
            <person name="Agrafioti I."/>
            <person name="Arnaud M.B."/>
            <person name="Bates S."/>
            <person name="Brown A.J."/>
            <person name="Brunke S."/>
            <person name="Costanzo M.C."/>
            <person name="Fitzpatrick D.A."/>
            <person name="de Groot P.W."/>
            <person name="Harris D."/>
            <person name="Hoyer L.L."/>
            <person name="Hube B."/>
            <person name="Klis F.M."/>
            <person name="Kodira C."/>
            <person name="Lennard N."/>
            <person name="Logue M.E."/>
            <person name="Martin R."/>
            <person name="Neiman A.M."/>
            <person name="Nikolaou E."/>
            <person name="Quail M.A."/>
            <person name="Quinn J."/>
            <person name="Santos M.C."/>
            <person name="Schmitzberger F.F."/>
            <person name="Sherlock G."/>
            <person name="Shah P."/>
            <person name="Silverstein K.A."/>
            <person name="Skrzypek M.S."/>
            <person name="Soll D."/>
            <person name="Staggs R."/>
            <person name="Stansfield I."/>
            <person name="Stumpf M.P."/>
            <person name="Sudbery P.E."/>
            <person name="Srikantha T."/>
            <person name="Zeng Q."/>
            <person name="Berman J."/>
            <person name="Berriman M."/>
            <person name="Heitman J."/>
            <person name="Gow N.A."/>
            <person name="Lorenz M.C."/>
            <person name="Birren B.W."/>
            <person name="Kellis M."/>
            <person name="Cuomo C.A."/>
        </authorList>
    </citation>
    <scope>NUCLEOTIDE SEQUENCE [LARGE SCALE GENOMIC DNA]</scope>
    <source>
        <strain evidence="13">ATCC 6260 / CBS 566 / DSM 6381 / JCM 1539 / NBRC 10279 / NRRL Y-324</strain>
    </source>
</reference>
<evidence type="ECO:0000259" key="11">
    <source>
        <dbReference type="PROSITE" id="PS50929"/>
    </source>
</evidence>
<dbReference type="SMART" id="SM00382">
    <property type="entry name" value="AAA"/>
    <property type="match status" value="2"/>
</dbReference>
<dbReference type="PANTHER" id="PTHR24223:SF456">
    <property type="entry name" value="MULTIDRUG RESISTANCE-ASSOCIATED PROTEIN LETHAL(2)03659"/>
    <property type="match status" value="1"/>
</dbReference>
<feature type="transmembrane region" description="Helical" evidence="9">
    <location>
        <begin position="266"/>
        <end position="287"/>
    </location>
</feature>
<sequence length="1291" mass="145109">MSEKYTENAYDDKIIPQKRLFSFLTSKEIPPLPSPDERKIYPESSANIISKIFFWWLNPIMRVGYKRTLQEEDLFVLPDEMTIQVQANRFHEKLAAQIERRPSVPNYTCALTLYKTFQSPFLLACSFMALSNIASTLNPLLTRHLITYVEERSYGRESNIGKGIGYAIGSALIVCFGGIAQNHCNQKAMMVGATCKSVLTKVIIEKSFRLSRSSRRQYPSGKITAMLGADIARIDICVGFLPVLLTFPIALAISIVILVVNIGVSALVGVALVLIFMVLLTYCSQLLMAIRGIANKFTDARINYIQEILYNMKIIKFYSWETPYYKRVLEQRKQEVKTVAKMQTIRNLLMAGSMSFTTISSMAAFLVLYALRGTNNAAGIFSSLSLFNILAQQVYVLPLVTANAADAYIAVTRINRFLCAEETVEEDIEVPESVENAIEIKNADFSWDYDEADEFGGLYDISLDVKQGELVIITGVIGSGKTSLLNAIAGIMPRQHGMLKMNGSCLFCGVPWIQNATVKENILFGLPFDFKKYHEVIKACSLEADLDMLPAGEDTEIGERGINISGGQKARICLARAVYADNDILLMDDVLSAVDAKVGRDIMNNCILGLLQKKTRVLATHQLSLIQSADKVVFINNGKIDVGTIEEISKRNQDFVSLMTHATTSEQKDETKESQKKEATKEVLDGKLMRKEDRATNSLGFNVYKSYMKLGSGIFTVWGWLAFYLLNTALATFCQLFSSTWLSFWVEKKFSISSGSYIGLYVMFCMLTVVFLVNELLSLVYLTNTAGYKLHNKSLKRILHTPMSFLDTTPLGRVMNRFSRDTEVLDNEIGNQLRIVSYSLSSIIGVLILCIVYLPWFAIAIPFLVFVFVAFASYYQASAREVKRLESTQRSFVYSTFGEILSGMETIKIYSMQSRFLNRVNYVVDKMNEAYFITITNQRWLGVHLTLVSSFFALIIALLCVTRVFNVSAASVGLLLSYVLQITQQMIQMMRSLTQVENQMNSVERLNQYAMYLEQEAPYKLGPLPENWPSKGQIQFNNVSVAYRKGLPLVLKNLNFSIKAGEKIGICGRTGAGKSSIMNTLFRINELSSGSIVIDDIDISKIGLEDLRSRLSIIPQDPILFVGSVRRNLDPFNQHEDSVLLDALRKAHLISANEKESMIREELQDHRFNLDHVVEENGDNYSLGEKQLLSLARALVRQTKILILDEATSSVDYETDGKIQTTIATEFRSQTILSIAHRLHTILSYDRVLVLDQGKVVEFDTPVNLYRAGKIFWEMCNKSNISGADIEAANR</sequence>
<dbReference type="InterPro" id="IPR003439">
    <property type="entry name" value="ABC_transporter-like_ATP-bd"/>
</dbReference>
<dbReference type="SUPFAM" id="SSF52540">
    <property type="entry name" value="P-loop containing nucleoside triphosphate hydrolases"/>
    <property type="match status" value="2"/>
</dbReference>
<dbReference type="CDD" id="cd18606">
    <property type="entry name" value="ABC_6TM_YOR1_D2_like"/>
    <property type="match status" value="1"/>
</dbReference>
<keyword evidence="5" id="KW-0547">Nucleotide-binding</keyword>
<name>A5DGA2_PICGU</name>
<feature type="domain" description="ABC transporter" evidence="10">
    <location>
        <begin position="438"/>
        <end position="662"/>
    </location>
</feature>
<dbReference type="Gene3D" id="1.20.1560.10">
    <property type="entry name" value="ABC transporter type 1, transmembrane domain"/>
    <property type="match status" value="2"/>
</dbReference>
<dbReference type="InterPro" id="IPR003593">
    <property type="entry name" value="AAA+_ATPase"/>
</dbReference>
<feature type="domain" description="ABC transmembrane type-1" evidence="11">
    <location>
        <begin position="728"/>
        <end position="998"/>
    </location>
</feature>
<dbReference type="CDD" id="cd18597">
    <property type="entry name" value="ABC_6TM_YOR1_D1_like"/>
    <property type="match status" value="1"/>
</dbReference>
<dbReference type="Pfam" id="PF00005">
    <property type="entry name" value="ABC_tran"/>
    <property type="match status" value="2"/>
</dbReference>
<comment type="similarity">
    <text evidence="2">Belongs to the ABC transporter superfamily. ABCC family. Conjugate transporter (TC 3.A.1.208) subfamily.</text>
</comment>
<evidence type="ECO:0000313" key="13">
    <source>
        <dbReference type="Proteomes" id="UP000001997"/>
    </source>
</evidence>
<dbReference type="InterPro" id="IPR036640">
    <property type="entry name" value="ABC1_TM_sf"/>
</dbReference>
<feature type="transmembrane region" description="Helical" evidence="9">
    <location>
        <begin position="965"/>
        <end position="983"/>
    </location>
</feature>
<dbReference type="FunFam" id="3.40.50.300:FF:001750">
    <property type="entry name" value="ATP-binding cassette transporter"/>
    <property type="match status" value="1"/>
</dbReference>
<dbReference type="Pfam" id="PF00664">
    <property type="entry name" value="ABC_membrane"/>
    <property type="match status" value="2"/>
</dbReference>
<dbReference type="InterPro" id="IPR027417">
    <property type="entry name" value="P-loop_NTPase"/>
</dbReference>
<dbReference type="KEGG" id="pgu:PGUG_02303"/>
<feature type="transmembrane region" description="Helical" evidence="9">
    <location>
        <begin position="236"/>
        <end position="260"/>
    </location>
</feature>
<gene>
    <name evidence="12" type="ORF">PGUG_02303</name>
</gene>
<organism evidence="12 13">
    <name type="scientific">Meyerozyma guilliermondii (strain ATCC 6260 / CBS 566 / DSM 6381 / JCM 1539 / NBRC 10279 / NRRL Y-324)</name>
    <name type="common">Yeast</name>
    <name type="synonym">Candida guilliermondii</name>
    <dbReference type="NCBI Taxonomy" id="294746"/>
    <lineage>
        <taxon>Eukaryota</taxon>
        <taxon>Fungi</taxon>
        <taxon>Dikarya</taxon>
        <taxon>Ascomycota</taxon>
        <taxon>Saccharomycotina</taxon>
        <taxon>Pichiomycetes</taxon>
        <taxon>Debaryomycetaceae</taxon>
        <taxon>Meyerozyma</taxon>
    </lineage>
</organism>
<evidence type="ECO:0000256" key="3">
    <source>
        <dbReference type="ARBA" id="ARBA00022448"/>
    </source>
</evidence>
<proteinExistence type="inferred from homology"/>
<dbReference type="InParanoid" id="A5DGA2"/>
<dbReference type="GO" id="GO:0008559">
    <property type="term" value="F:ABC-type xenobiotic transporter activity"/>
    <property type="evidence" value="ECO:0007669"/>
    <property type="project" value="TreeGrafter"/>
</dbReference>
<dbReference type="PROSITE" id="PS00211">
    <property type="entry name" value="ABC_TRANSPORTER_1"/>
    <property type="match status" value="2"/>
</dbReference>
<keyword evidence="8 9" id="KW-0472">Membrane</keyword>
<evidence type="ECO:0000256" key="6">
    <source>
        <dbReference type="ARBA" id="ARBA00022840"/>
    </source>
</evidence>
<dbReference type="RefSeq" id="XP_001484574.2">
    <property type="nucleotide sequence ID" value="XM_001484524.1"/>
</dbReference>
<feature type="transmembrane region" description="Helical" evidence="9">
    <location>
        <begin position="348"/>
        <end position="371"/>
    </location>
</feature>
<feature type="transmembrane region" description="Helical" evidence="9">
    <location>
        <begin position="715"/>
        <end position="738"/>
    </location>
</feature>
<dbReference type="FunFam" id="1.20.1560.10:FF:000010">
    <property type="entry name" value="Multidrug resistance-associated ABC transporter"/>
    <property type="match status" value="1"/>
</dbReference>
<evidence type="ECO:0000256" key="4">
    <source>
        <dbReference type="ARBA" id="ARBA00022692"/>
    </source>
</evidence>
<dbReference type="InterPro" id="IPR050173">
    <property type="entry name" value="ABC_transporter_C-like"/>
</dbReference>
<dbReference type="PROSITE" id="PS50929">
    <property type="entry name" value="ABC_TM1F"/>
    <property type="match status" value="2"/>
</dbReference>
<evidence type="ECO:0000256" key="7">
    <source>
        <dbReference type="ARBA" id="ARBA00022989"/>
    </source>
</evidence>
<evidence type="ECO:0000256" key="9">
    <source>
        <dbReference type="SAM" id="Phobius"/>
    </source>
</evidence>
<dbReference type="OMA" id="EGHNISR"/>
<keyword evidence="4 9" id="KW-0812">Transmembrane</keyword>
<evidence type="ECO:0000256" key="1">
    <source>
        <dbReference type="ARBA" id="ARBA00004141"/>
    </source>
</evidence>
<dbReference type="GO" id="GO:0016887">
    <property type="term" value="F:ATP hydrolysis activity"/>
    <property type="evidence" value="ECO:0007669"/>
    <property type="project" value="InterPro"/>
</dbReference>
<keyword evidence="13" id="KW-1185">Reference proteome</keyword>
<dbReference type="FunFam" id="3.40.50.300:FF:000565">
    <property type="entry name" value="ABC bile acid transporter"/>
    <property type="match status" value="1"/>
</dbReference>
<dbReference type="OrthoDB" id="6500128at2759"/>
<evidence type="ECO:0000256" key="8">
    <source>
        <dbReference type="ARBA" id="ARBA00023136"/>
    </source>
</evidence>
<dbReference type="CDD" id="cd03250">
    <property type="entry name" value="ABCC_MRP_domain1"/>
    <property type="match status" value="1"/>
</dbReference>
<dbReference type="InterPro" id="IPR017871">
    <property type="entry name" value="ABC_transporter-like_CS"/>
</dbReference>
<dbReference type="Proteomes" id="UP000001997">
    <property type="component" value="Unassembled WGS sequence"/>
</dbReference>
<dbReference type="PROSITE" id="PS50893">
    <property type="entry name" value="ABC_TRANSPORTER_2"/>
    <property type="match status" value="2"/>
</dbReference>
<evidence type="ECO:0000256" key="2">
    <source>
        <dbReference type="ARBA" id="ARBA00009726"/>
    </source>
</evidence>
<dbReference type="HOGENOM" id="CLU_000604_27_1_1"/>
<dbReference type="GO" id="GO:0005524">
    <property type="term" value="F:ATP binding"/>
    <property type="evidence" value="ECO:0007669"/>
    <property type="project" value="UniProtKB-KW"/>
</dbReference>
<feature type="domain" description="ABC transporter" evidence="10">
    <location>
        <begin position="1034"/>
        <end position="1278"/>
    </location>
</feature>